<dbReference type="AlphaFoldDB" id="A0A6A6HGM3"/>
<protein>
    <submittedName>
        <fullName evidence="2">Uncharacterized protein</fullName>
    </submittedName>
</protein>
<reference evidence="2" key="1">
    <citation type="journal article" date="2020" name="Stud. Mycol.">
        <title>101 Dothideomycetes genomes: a test case for predicting lifestyles and emergence of pathogens.</title>
        <authorList>
            <person name="Haridas S."/>
            <person name="Albert R."/>
            <person name="Binder M."/>
            <person name="Bloem J."/>
            <person name="Labutti K."/>
            <person name="Salamov A."/>
            <person name="Andreopoulos B."/>
            <person name="Baker S."/>
            <person name="Barry K."/>
            <person name="Bills G."/>
            <person name="Bluhm B."/>
            <person name="Cannon C."/>
            <person name="Castanera R."/>
            <person name="Culley D."/>
            <person name="Daum C."/>
            <person name="Ezra D."/>
            <person name="Gonzalez J."/>
            <person name="Henrissat B."/>
            <person name="Kuo A."/>
            <person name="Liang C."/>
            <person name="Lipzen A."/>
            <person name="Lutzoni F."/>
            <person name="Magnuson J."/>
            <person name="Mondo S."/>
            <person name="Nolan M."/>
            <person name="Ohm R."/>
            <person name="Pangilinan J."/>
            <person name="Park H.-J."/>
            <person name="Ramirez L."/>
            <person name="Alfaro M."/>
            <person name="Sun H."/>
            <person name="Tritt A."/>
            <person name="Yoshinaga Y."/>
            <person name="Zwiers L.-H."/>
            <person name="Turgeon B."/>
            <person name="Goodwin S."/>
            <person name="Spatafora J."/>
            <person name="Crous P."/>
            <person name="Grigoriev I."/>
        </authorList>
    </citation>
    <scope>NUCLEOTIDE SEQUENCE</scope>
    <source>
        <strain evidence="2">Tuck. ex Michener</strain>
    </source>
</reference>
<sequence length="66" mass="7465">MPYRTCRAETAPPTTSRAVINLLVAQKIRVRYSTYGTPYIPYAILSPYSAGALLCFKMLYSAHRIH</sequence>
<dbReference type="Proteomes" id="UP000800092">
    <property type="component" value="Unassembled WGS sequence"/>
</dbReference>
<evidence type="ECO:0000313" key="2">
    <source>
        <dbReference type="EMBL" id="KAF2237265.1"/>
    </source>
</evidence>
<organism evidence="2 3">
    <name type="scientific">Viridothelium virens</name>
    <name type="common">Speckled blister lichen</name>
    <name type="synonym">Trypethelium virens</name>
    <dbReference type="NCBI Taxonomy" id="1048519"/>
    <lineage>
        <taxon>Eukaryota</taxon>
        <taxon>Fungi</taxon>
        <taxon>Dikarya</taxon>
        <taxon>Ascomycota</taxon>
        <taxon>Pezizomycotina</taxon>
        <taxon>Dothideomycetes</taxon>
        <taxon>Dothideomycetes incertae sedis</taxon>
        <taxon>Trypetheliales</taxon>
        <taxon>Trypetheliaceae</taxon>
        <taxon>Viridothelium</taxon>
    </lineage>
</organism>
<dbReference type="EMBL" id="ML991781">
    <property type="protein sequence ID" value="KAF2237265.1"/>
    <property type="molecule type" value="Genomic_DNA"/>
</dbReference>
<keyword evidence="1" id="KW-1133">Transmembrane helix</keyword>
<gene>
    <name evidence="2" type="ORF">EV356DRAFT_496849</name>
</gene>
<keyword evidence="1" id="KW-0812">Transmembrane</keyword>
<feature type="transmembrane region" description="Helical" evidence="1">
    <location>
        <begin position="39"/>
        <end position="60"/>
    </location>
</feature>
<keyword evidence="3" id="KW-1185">Reference proteome</keyword>
<keyword evidence="1" id="KW-0472">Membrane</keyword>
<evidence type="ECO:0000313" key="3">
    <source>
        <dbReference type="Proteomes" id="UP000800092"/>
    </source>
</evidence>
<name>A0A6A6HGM3_VIRVR</name>
<evidence type="ECO:0000256" key="1">
    <source>
        <dbReference type="SAM" id="Phobius"/>
    </source>
</evidence>
<accession>A0A6A6HGM3</accession>
<proteinExistence type="predicted"/>